<feature type="region of interest" description="Disordered" evidence="1">
    <location>
        <begin position="1"/>
        <end position="178"/>
    </location>
</feature>
<organism evidence="2 3">
    <name type="scientific">Candida tropicalis (strain ATCC MYA-3404 / T1)</name>
    <name type="common">Yeast</name>
    <dbReference type="NCBI Taxonomy" id="294747"/>
    <lineage>
        <taxon>Eukaryota</taxon>
        <taxon>Fungi</taxon>
        <taxon>Dikarya</taxon>
        <taxon>Ascomycota</taxon>
        <taxon>Saccharomycotina</taxon>
        <taxon>Pichiomycetes</taxon>
        <taxon>Debaryomycetaceae</taxon>
        <taxon>Candida/Lodderomyces clade</taxon>
        <taxon>Candida</taxon>
    </lineage>
</organism>
<name>C5M2V9_CANTT</name>
<protein>
    <submittedName>
        <fullName evidence="2">Uncharacterized protein</fullName>
    </submittedName>
</protein>
<dbReference type="Proteomes" id="UP000002037">
    <property type="component" value="Unassembled WGS sequence"/>
</dbReference>
<dbReference type="OrthoDB" id="4026687at2759"/>
<dbReference type="GeneID" id="8301889"/>
<feature type="compositionally biased region" description="Low complexity" evidence="1">
    <location>
        <begin position="508"/>
        <end position="519"/>
    </location>
</feature>
<dbReference type="RefSeq" id="XP_002545617.1">
    <property type="nucleotide sequence ID" value="XM_002545571.1"/>
</dbReference>
<feature type="compositionally biased region" description="Polar residues" evidence="1">
    <location>
        <begin position="199"/>
        <end position="208"/>
    </location>
</feature>
<keyword evidence="3" id="KW-1185">Reference proteome</keyword>
<gene>
    <name evidence="2" type="ORF">CTRG_00398</name>
</gene>
<dbReference type="STRING" id="294747.C5M2V9"/>
<dbReference type="AlphaFoldDB" id="C5M2V9"/>
<feature type="compositionally biased region" description="Polar residues" evidence="1">
    <location>
        <begin position="131"/>
        <end position="178"/>
    </location>
</feature>
<feature type="compositionally biased region" description="Acidic residues" evidence="1">
    <location>
        <begin position="537"/>
        <end position="559"/>
    </location>
</feature>
<feature type="compositionally biased region" description="Polar residues" evidence="1">
    <location>
        <begin position="59"/>
        <end position="82"/>
    </location>
</feature>
<dbReference type="VEuPathDB" id="FungiDB:CTRG_00398"/>
<evidence type="ECO:0000313" key="3">
    <source>
        <dbReference type="Proteomes" id="UP000002037"/>
    </source>
</evidence>
<feature type="compositionally biased region" description="Polar residues" evidence="1">
    <location>
        <begin position="91"/>
        <end position="123"/>
    </location>
</feature>
<dbReference type="HOGENOM" id="CLU_019359_0_0_1"/>
<feature type="compositionally biased region" description="Low complexity" evidence="1">
    <location>
        <begin position="326"/>
        <end position="337"/>
    </location>
</feature>
<proteinExistence type="predicted"/>
<evidence type="ECO:0000256" key="1">
    <source>
        <dbReference type="SAM" id="MobiDB-lite"/>
    </source>
</evidence>
<feature type="region of interest" description="Disordered" evidence="1">
    <location>
        <begin position="489"/>
        <end position="595"/>
    </location>
</feature>
<feature type="compositionally biased region" description="Basic and acidic residues" evidence="1">
    <location>
        <begin position="224"/>
        <end position="233"/>
    </location>
</feature>
<feature type="compositionally biased region" description="Polar residues" evidence="1">
    <location>
        <begin position="299"/>
        <end position="319"/>
    </location>
</feature>
<reference evidence="2 3" key="1">
    <citation type="journal article" date="2009" name="Nature">
        <title>Evolution of pathogenicity and sexual reproduction in eight Candida genomes.</title>
        <authorList>
            <person name="Butler G."/>
            <person name="Rasmussen M.D."/>
            <person name="Lin M.F."/>
            <person name="Santos M.A."/>
            <person name="Sakthikumar S."/>
            <person name="Munro C.A."/>
            <person name="Rheinbay E."/>
            <person name="Grabherr M."/>
            <person name="Forche A."/>
            <person name="Reedy J.L."/>
            <person name="Agrafioti I."/>
            <person name="Arnaud M.B."/>
            <person name="Bates S."/>
            <person name="Brown A.J."/>
            <person name="Brunke S."/>
            <person name="Costanzo M.C."/>
            <person name="Fitzpatrick D.A."/>
            <person name="de Groot P.W."/>
            <person name="Harris D."/>
            <person name="Hoyer L.L."/>
            <person name="Hube B."/>
            <person name="Klis F.M."/>
            <person name="Kodira C."/>
            <person name="Lennard N."/>
            <person name="Logue M.E."/>
            <person name="Martin R."/>
            <person name="Neiman A.M."/>
            <person name="Nikolaou E."/>
            <person name="Quail M.A."/>
            <person name="Quinn J."/>
            <person name="Santos M.C."/>
            <person name="Schmitzberger F.F."/>
            <person name="Sherlock G."/>
            <person name="Shah P."/>
            <person name="Silverstein K.A."/>
            <person name="Skrzypek M.S."/>
            <person name="Soll D."/>
            <person name="Staggs R."/>
            <person name="Stansfield I."/>
            <person name="Stumpf M.P."/>
            <person name="Sudbery P.E."/>
            <person name="Srikantha T."/>
            <person name="Zeng Q."/>
            <person name="Berman J."/>
            <person name="Berriman M."/>
            <person name="Heitman J."/>
            <person name="Gow N.A."/>
            <person name="Lorenz M.C."/>
            <person name="Birren B.W."/>
            <person name="Kellis M."/>
            <person name="Cuomo C.A."/>
        </authorList>
    </citation>
    <scope>NUCLEOTIDE SEQUENCE [LARGE SCALE GENOMIC DNA]</scope>
    <source>
        <strain evidence="3">ATCC MYA-3404 / T1</strain>
    </source>
</reference>
<feature type="compositionally biased region" description="Polar residues" evidence="1">
    <location>
        <begin position="567"/>
        <end position="576"/>
    </location>
</feature>
<feature type="compositionally biased region" description="Polar residues" evidence="1">
    <location>
        <begin position="338"/>
        <end position="367"/>
    </location>
</feature>
<feature type="compositionally biased region" description="Low complexity" evidence="1">
    <location>
        <begin position="210"/>
        <end position="223"/>
    </location>
</feature>
<dbReference type="eggNOG" id="ENOG502SXPJ">
    <property type="taxonomic scope" value="Eukaryota"/>
</dbReference>
<feature type="compositionally biased region" description="Low complexity" evidence="1">
    <location>
        <begin position="33"/>
        <end position="58"/>
    </location>
</feature>
<evidence type="ECO:0000313" key="2">
    <source>
        <dbReference type="EMBL" id="EER35659.1"/>
    </source>
</evidence>
<feature type="compositionally biased region" description="Polar residues" evidence="1">
    <location>
        <begin position="11"/>
        <end position="20"/>
    </location>
</feature>
<dbReference type="EMBL" id="GG692395">
    <property type="protein sequence ID" value="EER35659.1"/>
    <property type="molecule type" value="Genomic_DNA"/>
</dbReference>
<sequence>MMSEKKRFGSRISSIFNHSSQPQAPKQNPPKQGPQKPAAAPASTSTSTSASISTGRTTKAQGPPSSGYPQTNGSNSTTQPSPSKVVPLSRPYSNVSAQTNDTLKSPSRTIVTSESFNQQSPQYLSRIGGSPDTSETSQIQKSPNPSVSNLRRKPPSTSDLDSFDFGTSNSPKSGTGITNDILADLENEIDNFLRDGTESENALSTEPRSSNHSFQFPSSSSNADSERSSNHEINRSTPIVGLSDILNQQEGKVVNHTVPYPLDFPLSTPFDSPVDSPQIIQNEFMPITSNDSDDLKPLNNETSPRNVISSSSTISTRDNYSPIAPNSVNVSRRTTTTQTPSRLQSVRSASTQRSQSFLGRTVTQRTQGSSIRRISSSVGSINLANTYVHTIRRSAGTAYNESKPTKWKLPVGIQPEDKTRNMRAGLLNTSRKKTSGVELKHGHLKPRLLAAEIDEGDESTSIGLTKTATSNTTVTAATSTEVQSIVTTSTKYGSGSGSGSGSIKRNVSITSSSSSGSLSDKNFTNLGYYQHRGYRGDDDEDDGDVDDNIGDDGDDETEDENGHVNGSVFSDINSIGQEEERPRLVLANPDTDDSD</sequence>
<accession>C5M2V9</accession>
<feature type="region of interest" description="Disordered" evidence="1">
    <location>
        <begin position="287"/>
        <end position="370"/>
    </location>
</feature>
<feature type="region of interest" description="Disordered" evidence="1">
    <location>
        <begin position="198"/>
        <end position="233"/>
    </location>
</feature>
<dbReference type="KEGG" id="ctp:CTRG_00398"/>